<sequence length="33" mass="3760">MSKVRVHELAKQLGMESKVVLAKLQEMGEFVRS</sequence>
<accession>A0A094SLU3</accession>
<dbReference type="EMBL" id="JNSK01000011">
    <property type="protein sequence ID" value="KGA19503.1"/>
    <property type="molecule type" value="Genomic_DNA"/>
</dbReference>
<dbReference type="AlphaFoldDB" id="A0A094SLU3"/>
<protein>
    <recommendedName>
        <fullName evidence="1">Translation initiation factor IF-2 N-terminal domain-containing protein</fullName>
    </recommendedName>
</protein>
<feature type="domain" description="Translation initiation factor IF-2 N-terminal" evidence="1">
    <location>
        <begin position="1"/>
        <end position="32"/>
    </location>
</feature>
<comment type="caution">
    <text evidence="2">The sequence shown here is derived from an EMBL/GenBank/DDBJ whole genome shotgun (WGS) entry which is preliminary data.</text>
</comment>
<proteinExistence type="predicted"/>
<dbReference type="Gene3D" id="1.10.10.2480">
    <property type="match status" value="1"/>
</dbReference>
<gene>
    <name evidence="2" type="ORF">GM50_4985</name>
</gene>
<evidence type="ECO:0000259" key="1">
    <source>
        <dbReference type="Pfam" id="PF04760"/>
    </source>
</evidence>
<dbReference type="InterPro" id="IPR006847">
    <property type="entry name" value="IF2_N"/>
</dbReference>
<feature type="non-terminal residue" evidence="2">
    <location>
        <position position="33"/>
    </location>
</feature>
<organism evidence="2">
    <name type="scientific">freshwater metagenome</name>
    <dbReference type="NCBI Taxonomy" id="449393"/>
    <lineage>
        <taxon>unclassified sequences</taxon>
        <taxon>metagenomes</taxon>
        <taxon>ecological metagenomes</taxon>
    </lineage>
</organism>
<dbReference type="Pfam" id="PF04760">
    <property type="entry name" value="IF2_N"/>
    <property type="match status" value="1"/>
</dbReference>
<evidence type="ECO:0000313" key="2">
    <source>
        <dbReference type="EMBL" id="KGA19503.1"/>
    </source>
</evidence>
<reference evidence="2" key="1">
    <citation type="submission" date="2014-05" db="EMBL/GenBank/DDBJ databases">
        <title>Key roles for freshwater Actinobacteria revealed by deep metagenomic sequencing.</title>
        <authorList>
            <person name="Ghai R."/>
            <person name="Mizuno C.M."/>
            <person name="Picazo A."/>
            <person name="Camacho A."/>
            <person name="Rodriguez-Valera F."/>
        </authorList>
    </citation>
    <scope>NUCLEOTIDE SEQUENCE</scope>
</reference>
<name>A0A094SLU3_9ZZZZ</name>